<name>A0A327YMZ6_9RHOB</name>
<dbReference type="PROSITE" id="PS00061">
    <property type="entry name" value="ADH_SHORT"/>
    <property type="match status" value="1"/>
</dbReference>
<reference evidence="4 5" key="1">
    <citation type="submission" date="2018-06" db="EMBL/GenBank/DDBJ databases">
        <title>Genomic Encyclopedia of Archaeal and Bacterial Type Strains, Phase II (KMG-II): from individual species to whole genera.</title>
        <authorList>
            <person name="Goeker M."/>
        </authorList>
    </citation>
    <scope>NUCLEOTIDE SEQUENCE [LARGE SCALE GENOMIC DNA]</scope>
    <source>
        <strain evidence="4 5">DSM 22011</strain>
    </source>
</reference>
<dbReference type="AlphaFoldDB" id="A0A327YMZ6"/>
<evidence type="ECO:0000313" key="5">
    <source>
        <dbReference type="Proteomes" id="UP000249165"/>
    </source>
</evidence>
<dbReference type="Pfam" id="PF13561">
    <property type="entry name" value="adh_short_C2"/>
    <property type="match status" value="1"/>
</dbReference>
<protein>
    <submittedName>
        <fullName evidence="4">NAD(P)-dependent dehydrogenase (Short-subunit alcohol dehydrogenase family)</fullName>
    </submittedName>
</protein>
<comment type="caution">
    <text evidence="4">The sequence shown here is derived from an EMBL/GenBank/DDBJ whole genome shotgun (WGS) entry which is preliminary data.</text>
</comment>
<feature type="region of interest" description="Disordered" evidence="3">
    <location>
        <begin position="1"/>
        <end position="25"/>
    </location>
</feature>
<gene>
    <name evidence="4" type="ORF">ATI53_10081</name>
</gene>
<comment type="similarity">
    <text evidence="1">Belongs to the short-chain dehydrogenases/reductases (SDR) family.</text>
</comment>
<dbReference type="PANTHER" id="PTHR43669:SF3">
    <property type="entry name" value="ALCOHOL DEHYDROGENASE, PUTATIVE (AFU_ORTHOLOGUE AFUA_3G03445)-RELATED"/>
    <property type="match status" value="1"/>
</dbReference>
<dbReference type="PANTHER" id="PTHR43669">
    <property type="entry name" value="5-KETO-D-GLUCONATE 5-REDUCTASE"/>
    <property type="match status" value="1"/>
</dbReference>
<dbReference type="FunFam" id="3.40.50.720:FF:000084">
    <property type="entry name" value="Short-chain dehydrogenase reductase"/>
    <property type="match status" value="1"/>
</dbReference>
<dbReference type="InterPro" id="IPR020904">
    <property type="entry name" value="Sc_DH/Rdtase_CS"/>
</dbReference>
<dbReference type="GO" id="GO:0016491">
    <property type="term" value="F:oxidoreductase activity"/>
    <property type="evidence" value="ECO:0007669"/>
    <property type="project" value="UniProtKB-KW"/>
</dbReference>
<dbReference type="EMBL" id="QLMG01000008">
    <property type="protein sequence ID" value="RAK19619.1"/>
    <property type="molecule type" value="Genomic_DNA"/>
</dbReference>
<feature type="non-terminal residue" evidence="4">
    <location>
        <position position="294"/>
    </location>
</feature>
<dbReference type="Proteomes" id="UP000249165">
    <property type="component" value="Unassembled WGS sequence"/>
</dbReference>
<evidence type="ECO:0000256" key="1">
    <source>
        <dbReference type="ARBA" id="ARBA00006484"/>
    </source>
</evidence>
<proteinExistence type="inferred from homology"/>
<dbReference type="InterPro" id="IPR036291">
    <property type="entry name" value="NAD(P)-bd_dom_sf"/>
</dbReference>
<dbReference type="PRINTS" id="PR00081">
    <property type="entry name" value="GDHRDH"/>
</dbReference>
<evidence type="ECO:0000313" key="4">
    <source>
        <dbReference type="EMBL" id="RAK19619.1"/>
    </source>
</evidence>
<dbReference type="Gene3D" id="3.40.50.720">
    <property type="entry name" value="NAD(P)-binding Rossmann-like Domain"/>
    <property type="match status" value="1"/>
</dbReference>
<organism evidence="4 5">
    <name type="scientific">Salipiger aestuarii</name>
    <dbReference type="NCBI Taxonomy" id="568098"/>
    <lineage>
        <taxon>Bacteria</taxon>
        <taxon>Pseudomonadati</taxon>
        <taxon>Pseudomonadota</taxon>
        <taxon>Alphaproteobacteria</taxon>
        <taxon>Rhodobacterales</taxon>
        <taxon>Roseobacteraceae</taxon>
        <taxon>Salipiger</taxon>
    </lineage>
</organism>
<dbReference type="PRINTS" id="PR00080">
    <property type="entry name" value="SDRFAMILY"/>
</dbReference>
<accession>A0A327YMZ6</accession>
<sequence>MFSAASPEHPGPAGCWRSDPATDGTKDFITQDTPMDLQITGRLAVVTGAAGGIARATAKALATEGAHLFLTDVDADKLSACARELGEAVVGTRAVDLTSDTDVAALADEVAGKGGADILVHMAGITGAKGDPLDMEYDDWFACWNTNFMSGVRMARALVPHMAAQGWGRVVFTVSENAVQPYPDEAVYNASKAALLSFVKALSQPYGPKGVLVNAVMPAFIESPMTDGMMEKRAAARGVSKEDAIQTFLAEERPYLTLGRRGKADEVAVAAAMLCSERASFTNGSAWRVDGGAV</sequence>
<keyword evidence="2" id="KW-0560">Oxidoreductase</keyword>
<keyword evidence="5" id="KW-1185">Reference proteome</keyword>
<evidence type="ECO:0000256" key="3">
    <source>
        <dbReference type="SAM" id="MobiDB-lite"/>
    </source>
</evidence>
<dbReference type="SUPFAM" id="SSF51735">
    <property type="entry name" value="NAD(P)-binding Rossmann-fold domains"/>
    <property type="match status" value="1"/>
</dbReference>
<evidence type="ECO:0000256" key="2">
    <source>
        <dbReference type="ARBA" id="ARBA00023002"/>
    </source>
</evidence>
<dbReference type="InterPro" id="IPR002347">
    <property type="entry name" value="SDR_fam"/>
</dbReference>